<reference evidence="3" key="1">
    <citation type="journal article" date="2019" name="Int. J. Syst. Evol. Microbiol.">
        <title>The Global Catalogue of Microorganisms (GCM) 10K type strain sequencing project: providing services to taxonomists for standard genome sequencing and annotation.</title>
        <authorList>
            <consortium name="The Broad Institute Genomics Platform"/>
            <consortium name="The Broad Institute Genome Sequencing Center for Infectious Disease"/>
            <person name="Wu L."/>
            <person name="Ma J."/>
        </authorList>
    </citation>
    <scope>NUCLEOTIDE SEQUENCE [LARGE SCALE GENOMIC DNA]</scope>
    <source>
        <strain evidence="3">KCTC 33792</strain>
    </source>
</reference>
<dbReference type="InterPro" id="IPR002816">
    <property type="entry name" value="TraB/PrgY/GumN_fam"/>
</dbReference>
<dbReference type="InterPro" id="IPR005230">
    <property type="entry name" value="TraB_bac"/>
</dbReference>
<dbReference type="InterPro" id="IPR046345">
    <property type="entry name" value="TraB_PrgY-like"/>
</dbReference>
<protein>
    <submittedName>
        <fullName evidence="2">TraB/GumN family protein</fullName>
    </submittedName>
</protein>
<feature type="transmembrane region" description="Helical" evidence="1">
    <location>
        <begin position="279"/>
        <end position="307"/>
    </location>
</feature>
<feature type="transmembrane region" description="Helical" evidence="1">
    <location>
        <begin position="248"/>
        <end position="267"/>
    </location>
</feature>
<keyword evidence="1" id="KW-1133">Transmembrane helix</keyword>
<dbReference type="CDD" id="cd14726">
    <property type="entry name" value="TraB_PrgY-like"/>
    <property type="match status" value="1"/>
</dbReference>
<accession>A0ABW5T4X8</accession>
<keyword evidence="1" id="KW-0472">Membrane</keyword>
<keyword evidence="1" id="KW-0812">Transmembrane</keyword>
<proteinExistence type="predicted"/>
<dbReference type="PANTHER" id="PTHR21530:SF7">
    <property type="entry name" value="TRAB DOMAIN-CONTAINING PROTEIN"/>
    <property type="match status" value="1"/>
</dbReference>
<evidence type="ECO:0000313" key="3">
    <source>
        <dbReference type="Proteomes" id="UP001597520"/>
    </source>
</evidence>
<dbReference type="Proteomes" id="UP001597520">
    <property type="component" value="Unassembled WGS sequence"/>
</dbReference>
<name>A0ABW5T4X8_9BACI</name>
<gene>
    <name evidence="2" type="ORF">ACFSUB_12170</name>
</gene>
<dbReference type="NCBIfam" id="TIGR00261">
    <property type="entry name" value="traB"/>
    <property type="match status" value="1"/>
</dbReference>
<dbReference type="EMBL" id="JBHUML010000003">
    <property type="protein sequence ID" value="MFD2706222.1"/>
    <property type="molecule type" value="Genomic_DNA"/>
</dbReference>
<dbReference type="PANTHER" id="PTHR21530">
    <property type="entry name" value="PHEROMONE SHUTDOWN PROTEIN"/>
    <property type="match status" value="1"/>
</dbReference>
<sequence>MTADRENVTRLHINNKEIVLIGTAHVSRQSAEQVKEVIEEEEPDSVCIELDEKRHESMTNRDEWKNMDIFKVIKEKRSSLLLMNLAISSFQKRAAKQFGIQPGQEMKQGIESARDTGAELVLADRDIQITFSRIWQKVGFFGKAKLLMMIIFSIFNNESITEEEMEKMKQQDMLQSMLNELTRSFPRLKKPLIDERDQYLSHKIKEAPGKKVVAVLGAAHVPGIKEEIYKEQNLEELEHRPVSKAPKIIAWAIPLLVIAVIAYTFYANPSAGLQQTISWLLWNGSFSAIGAAAALGHPLTIVTAFIAAPLTSLNPLIAAGWFAGLMQAYIRRPNVEDFERLSEDVHSAKGFWSNKVTRILLIVVLANVGSTIGTMIGGADVLRLFFENL</sequence>
<organism evidence="2 3">
    <name type="scientific">Salibacterium lacus</name>
    <dbReference type="NCBI Taxonomy" id="1898109"/>
    <lineage>
        <taxon>Bacteria</taxon>
        <taxon>Bacillati</taxon>
        <taxon>Bacillota</taxon>
        <taxon>Bacilli</taxon>
        <taxon>Bacillales</taxon>
        <taxon>Bacillaceae</taxon>
    </lineage>
</organism>
<keyword evidence="3" id="KW-1185">Reference proteome</keyword>
<comment type="caution">
    <text evidence="2">The sequence shown here is derived from an EMBL/GenBank/DDBJ whole genome shotgun (WGS) entry which is preliminary data.</text>
</comment>
<evidence type="ECO:0000313" key="2">
    <source>
        <dbReference type="EMBL" id="MFD2706222.1"/>
    </source>
</evidence>
<dbReference type="RefSeq" id="WP_380713526.1">
    <property type="nucleotide sequence ID" value="NZ_JBHUML010000003.1"/>
</dbReference>
<evidence type="ECO:0000256" key="1">
    <source>
        <dbReference type="SAM" id="Phobius"/>
    </source>
</evidence>
<feature type="transmembrane region" description="Helical" evidence="1">
    <location>
        <begin position="359"/>
        <end position="386"/>
    </location>
</feature>
<dbReference type="Pfam" id="PF01963">
    <property type="entry name" value="TraB_PrgY_gumN"/>
    <property type="match status" value="1"/>
</dbReference>